<evidence type="ECO:0000256" key="1">
    <source>
        <dbReference type="SAM" id="Phobius"/>
    </source>
</evidence>
<dbReference type="OrthoDB" id="242465at2157"/>
<proteinExistence type="predicted"/>
<dbReference type="HOGENOM" id="CLU_039476_0_0_2"/>
<dbReference type="STRING" id="795797.HacjB3_14455"/>
<evidence type="ECO:0000259" key="2">
    <source>
        <dbReference type="Pfam" id="PF13231"/>
    </source>
</evidence>
<sequence length="523" mass="57597">MADEYARSEREESGTLTVGSILDEERFWLVVAVLAGSLVVAGYFLSKPYPAYATALFPHMAEVLIENGYRRPEMIPLYTAEGLPFAYPPLMFYVMAVLIDVGIDPLLIVRLLPGVAFVLLLVPYFYLSREFLPVRQAGIATVVFATAPQITRWHISGGGTVRSPAVLFLLIGLYVGVRLFKTGDRRWVLPGALLYGLTMLTHPVQMAYFGISYLVLFVAFDRSVRGLLHGAGVAVGGAIVGAPWWLYVVRTYGAGTILSASNTHGGLGITELDAVLEAVVLFNDAGFPSEILIASVALAGAVYALTKHRYVLPAWFVVTILTITQVRFAYIPGAMLIGMAVAGAVVPWLAEVVPRRLGRADGETVTTVALAALILSTTWFGALYVTGDPPFEQRNSLGAYVDDDDIEAMEWAARETPPDAQFVVLDNAAEWFPFVADRTSLTVWWGAEWTTQERYERQHALHDDLAACNNATCVNETTAEYDIDPDYVYVDNDRFDDRGSMVDHERYELAYANDDVTVYRVTD</sequence>
<dbReference type="Proteomes" id="UP000000390">
    <property type="component" value="Chromosome"/>
</dbReference>
<feature type="transmembrane region" description="Helical" evidence="1">
    <location>
        <begin position="192"/>
        <end position="220"/>
    </location>
</feature>
<dbReference type="Proteomes" id="UP000011645">
    <property type="component" value="Unassembled WGS sequence"/>
</dbReference>
<evidence type="ECO:0000313" key="6">
    <source>
        <dbReference type="Proteomes" id="UP000011645"/>
    </source>
</evidence>
<feature type="transmembrane region" description="Helical" evidence="1">
    <location>
        <begin position="105"/>
        <end position="127"/>
    </location>
</feature>
<dbReference type="InterPro" id="IPR038731">
    <property type="entry name" value="RgtA/B/C-like"/>
</dbReference>
<feature type="transmembrane region" description="Helical" evidence="1">
    <location>
        <begin position="227"/>
        <end position="247"/>
    </location>
</feature>
<feature type="transmembrane region" description="Helical" evidence="1">
    <location>
        <begin position="336"/>
        <end position="353"/>
    </location>
</feature>
<dbReference type="Pfam" id="PF13231">
    <property type="entry name" value="PMT_2"/>
    <property type="match status" value="1"/>
</dbReference>
<organism evidence="3 5">
    <name type="scientific">Halalkalicoccus jeotgali (strain DSM 18796 / CECT 7217 / JCM 14584 / KCTC 4019 / B3)</name>
    <dbReference type="NCBI Taxonomy" id="795797"/>
    <lineage>
        <taxon>Archaea</taxon>
        <taxon>Methanobacteriati</taxon>
        <taxon>Methanobacteriota</taxon>
        <taxon>Stenosarchaea group</taxon>
        <taxon>Halobacteria</taxon>
        <taxon>Halobacteriales</taxon>
        <taxon>Halococcaceae</taxon>
        <taxon>Halalkalicoccus</taxon>
    </lineage>
</organism>
<protein>
    <recommendedName>
        <fullName evidence="2">Glycosyltransferase RgtA/B/C/D-like domain-containing protein</fullName>
    </recommendedName>
</protein>
<keyword evidence="1" id="KW-0472">Membrane</keyword>
<dbReference type="PATRIC" id="fig|795797.18.peg.2893"/>
<reference evidence="4 6" key="2">
    <citation type="journal article" date="2014" name="PLoS Genet.">
        <title>Phylogenetically driven sequencing of extremely halophilic archaea reveals strategies for static and dynamic osmo-response.</title>
        <authorList>
            <person name="Becker E.A."/>
            <person name="Seitzer P.M."/>
            <person name="Tritt A."/>
            <person name="Larsen D."/>
            <person name="Krusor M."/>
            <person name="Yao A.I."/>
            <person name="Wu D."/>
            <person name="Madern D."/>
            <person name="Eisen J.A."/>
            <person name="Darling A.E."/>
            <person name="Facciotti M.T."/>
        </authorList>
    </citation>
    <scope>NUCLEOTIDE SEQUENCE [LARGE SCALE GENOMIC DNA]</scope>
    <source>
        <strain evidence="4">B3</strain>
        <strain evidence="6">DSM 18796 / CECT 7217 / JCM 14584 / KCTC 4019 / B3</strain>
    </source>
</reference>
<feature type="domain" description="Glycosyltransferase RgtA/B/C/D-like" evidence="2">
    <location>
        <begin position="88"/>
        <end position="245"/>
    </location>
</feature>
<feature type="transmembrane region" description="Helical" evidence="1">
    <location>
        <begin position="27"/>
        <end position="45"/>
    </location>
</feature>
<keyword evidence="1" id="KW-1133">Transmembrane helix</keyword>
<dbReference type="KEGG" id="hje:HacjB3_14455"/>
<dbReference type="RefSeq" id="WP_008416334.1">
    <property type="nucleotide sequence ID" value="NC_014297.1"/>
</dbReference>
<feature type="transmembrane region" description="Helical" evidence="1">
    <location>
        <begin position="365"/>
        <end position="385"/>
    </location>
</feature>
<reference evidence="3 5" key="1">
    <citation type="journal article" date="2010" name="J. Bacteriol.">
        <title>Complete genome sequence of Halalkalicoccus jeotgali B3(T), an extremely halophilic archaeon.</title>
        <authorList>
            <person name="Roh S.W."/>
            <person name="Nam Y.D."/>
            <person name="Nam S.H."/>
            <person name="Choi S.H."/>
            <person name="Park H.S."/>
            <person name="Bae J.W."/>
        </authorList>
    </citation>
    <scope>NUCLEOTIDE SEQUENCE [LARGE SCALE GENOMIC DNA]</scope>
    <source>
        <strain evidence="3">B3</strain>
        <strain evidence="5">DSM 18796 / CECT 7217 / JCM 14584 / KCTC 4019 / B3</strain>
    </source>
</reference>
<evidence type="ECO:0000313" key="5">
    <source>
        <dbReference type="Proteomes" id="UP000000390"/>
    </source>
</evidence>
<dbReference type="EMBL" id="AOHV01000027">
    <property type="protein sequence ID" value="ELY37006.1"/>
    <property type="molecule type" value="Genomic_DNA"/>
</dbReference>
<keyword evidence="1" id="KW-0812">Transmembrane</keyword>
<name>D8J903_HALJB</name>
<gene>
    <name evidence="3" type="ordered locus">HacjB3_14455</name>
    <name evidence="4" type="ORF">C497_09693</name>
</gene>
<feature type="transmembrane region" description="Helical" evidence="1">
    <location>
        <begin position="77"/>
        <end position="99"/>
    </location>
</feature>
<dbReference type="EMBL" id="CP002062">
    <property type="protein sequence ID" value="ADJ16272.1"/>
    <property type="molecule type" value="Genomic_DNA"/>
</dbReference>
<accession>D8J903</accession>
<dbReference type="AlphaFoldDB" id="D8J903"/>
<evidence type="ECO:0000313" key="3">
    <source>
        <dbReference type="EMBL" id="ADJ16272.1"/>
    </source>
</evidence>
<feature type="transmembrane region" description="Helical" evidence="1">
    <location>
        <begin position="161"/>
        <end position="180"/>
    </location>
</feature>
<keyword evidence="6" id="KW-1185">Reference proteome</keyword>
<dbReference type="GeneID" id="9420707"/>
<dbReference type="eggNOG" id="arCOG00563">
    <property type="taxonomic scope" value="Archaea"/>
</dbReference>
<evidence type="ECO:0000313" key="4">
    <source>
        <dbReference type="EMBL" id="ELY37006.1"/>
    </source>
</evidence>